<evidence type="ECO:0000256" key="6">
    <source>
        <dbReference type="ARBA" id="ARBA00023136"/>
    </source>
</evidence>
<evidence type="ECO:0000256" key="3">
    <source>
        <dbReference type="ARBA" id="ARBA00022679"/>
    </source>
</evidence>
<gene>
    <name evidence="9" type="ORF">CALK_1207</name>
</gene>
<keyword evidence="4 7" id="KW-0812">Transmembrane</keyword>
<evidence type="ECO:0000256" key="1">
    <source>
        <dbReference type="ARBA" id="ARBA00004141"/>
    </source>
</evidence>
<dbReference type="PATRIC" id="fig|1313304.3.peg.1154"/>
<organism evidence="9 10">
    <name type="scientific">Chitinivibrio alkaliphilus ACht1</name>
    <dbReference type="NCBI Taxonomy" id="1313304"/>
    <lineage>
        <taxon>Bacteria</taxon>
        <taxon>Pseudomonadati</taxon>
        <taxon>Fibrobacterota</taxon>
        <taxon>Chitinivibrionia</taxon>
        <taxon>Chitinivibrionales</taxon>
        <taxon>Chitinivibrionaceae</taxon>
        <taxon>Chitinivibrio</taxon>
    </lineage>
</organism>
<dbReference type="GO" id="GO:0016780">
    <property type="term" value="F:phosphotransferase activity, for other substituted phosphate groups"/>
    <property type="evidence" value="ECO:0007669"/>
    <property type="project" value="TreeGrafter"/>
</dbReference>
<evidence type="ECO:0000259" key="8">
    <source>
        <dbReference type="Pfam" id="PF02397"/>
    </source>
</evidence>
<feature type="transmembrane region" description="Helical" evidence="7">
    <location>
        <begin position="12"/>
        <end position="29"/>
    </location>
</feature>
<dbReference type="PANTHER" id="PTHR30576:SF0">
    <property type="entry name" value="UNDECAPRENYL-PHOSPHATE N-ACETYLGALACTOSAMINYL 1-PHOSPHATE TRANSFERASE-RELATED"/>
    <property type="match status" value="1"/>
</dbReference>
<dbReference type="InterPro" id="IPR003362">
    <property type="entry name" value="Bact_transf"/>
</dbReference>
<reference evidence="9 10" key="1">
    <citation type="journal article" date="2013" name="Environ. Microbiol.">
        <title>Genome analysis of Chitinivibrio alkaliphilus gen. nov., sp. nov., a novel extremely haloalkaliphilic anaerobic chitinolytic bacterium from the candidate phylum Termite Group 3.</title>
        <authorList>
            <person name="Sorokin D.Y."/>
            <person name="Gumerov V.M."/>
            <person name="Rakitin A.L."/>
            <person name="Beletsky A.V."/>
            <person name="Damste J.S."/>
            <person name="Muyzer G."/>
            <person name="Mardanov A.V."/>
            <person name="Ravin N.V."/>
        </authorList>
    </citation>
    <scope>NUCLEOTIDE SEQUENCE [LARGE SCALE GENOMIC DNA]</scope>
    <source>
        <strain evidence="9 10">ACht1</strain>
    </source>
</reference>
<dbReference type="Gene3D" id="3.40.50.720">
    <property type="entry name" value="NAD(P)-binding Rossmann-like Domain"/>
    <property type="match status" value="1"/>
</dbReference>
<feature type="transmembrane region" description="Helical" evidence="7">
    <location>
        <begin position="297"/>
        <end position="321"/>
    </location>
</feature>
<evidence type="ECO:0000256" key="2">
    <source>
        <dbReference type="ARBA" id="ARBA00006464"/>
    </source>
</evidence>
<feature type="transmembrane region" description="Helical" evidence="7">
    <location>
        <begin position="82"/>
        <end position="101"/>
    </location>
</feature>
<keyword evidence="3 9" id="KW-0808">Transferase</keyword>
<keyword evidence="10" id="KW-1185">Reference proteome</keyword>
<dbReference type="SUPFAM" id="SSF53335">
    <property type="entry name" value="S-adenosyl-L-methionine-dependent methyltransferases"/>
    <property type="match status" value="1"/>
</dbReference>
<keyword evidence="5 7" id="KW-1133">Transmembrane helix</keyword>
<dbReference type="NCBIfam" id="TIGR03025">
    <property type="entry name" value="EPS_sugtrans"/>
    <property type="match status" value="1"/>
</dbReference>
<keyword evidence="6 7" id="KW-0472">Membrane</keyword>
<feature type="transmembrane region" description="Helical" evidence="7">
    <location>
        <begin position="49"/>
        <end position="70"/>
    </location>
</feature>
<comment type="similarity">
    <text evidence="2">Belongs to the bacterial sugar transferase family.</text>
</comment>
<proteinExistence type="inferred from homology"/>
<dbReference type="Pfam" id="PF13727">
    <property type="entry name" value="CoA_binding_3"/>
    <property type="match status" value="1"/>
</dbReference>
<evidence type="ECO:0000256" key="4">
    <source>
        <dbReference type="ARBA" id="ARBA00022692"/>
    </source>
</evidence>
<comment type="subcellular location">
    <subcellularLocation>
        <location evidence="1">Membrane</location>
        <topology evidence="1">Multi-pass membrane protein</topology>
    </subcellularLocation>
</comment>
<dbReference type="PANTHER" id="PTHR30576">
    <property type="entry name" value="COLANIC BIOSYNTHESIS UDP-GLUCOSE LIPID CARRIER TRANSFERASE"/>
    <property type="match status" value="1"/>
</dbReference>
<dbReference type="RefSeq" id="WP_022636684.1">
    <property type="nucleotide sequence ID" value="NZ_ASJR01000009.1"/>
</dbReference>
<protein>
    <submittedName>
        <fullName evidence="9">Exopolysaccharide biosynthesis polyprenyl glycosylphosphotransferase</fullName>
    </submittedName>
</protein>
<dbReference type="AlphaFoldDB" id="U7DBG2"/>
<dbReference type="EMBL" id="ASJR01000009">
    <property type="protein sequence ID" value="ERP31765.1"/>
    <property type="molecule type" value="Genomic_DNA"/>
</dbReference>
<dbReference type="Pfam" id="PF02397">
    <property type="entry name" value="Bac_transf"/>
    <property type="match status" value="1"/>
</dbReference>
<sequence length="484" mass="55750">MGHRLIEKITTLLFDILAINVALIITYSLRQEISLFSPGYVDTILDFFTPSLAFVSTMAWLILYFFNGLYRDWYKESRLDEFFVVARTICIGIFLLFIMLFSDQLITLAQNEEVDRITRVTHFIEQLRGHLLVTYAITLLLAATGIRFIMHSIYGWLFKKGIATQNIVITGANKSSLKLIREIEQHPELGYTFIGFIDDTQKGKHYGYPILGKSADIPEITEKYQINGLIISHMTNSARDILNILKYCWDEKLTIYLAPSLMDVISGHLKTHDIAGVPLIVLLQDHMPGWQAQIKRLFDIVISLTILVPFAPLWGLVAAMVKITDPGPAVYKQERIGQNGKPFIMMKFRSMYVDAEARSGPQWATDNDPRITPFGRFMRKTRLDEIPQLINVLKGEMSFVGPRPERQFFIDKLRKEIPWYVKRLKMKPGITGWAQVKHKYDETIEDVKTKVMYDLYYFENMSLLLDIKIIIQTILVVFTGKGAK</sequence>
<feature type="domain" description="Bacterial sugar transferase" evidence="8">
    <location>
        <begin position="295"/>
        <end position="478"/>
    </location>
</feature>
<evidence type="ECO:0000256" key="5">
    <source>
        <dbReference type="ARBA" id="ARBA00022989"/>
    </source>
</evidence>
<comment type="caution">
    <text evidence="9">The sequence shown here is derived from an EMBL/GenBank/DDBJ whole genome shotgun (WGS) entry which is preliminary data.</text>
</comment>
<evidence type="ECO:0000313" key="9">
    <source>
        <dbReference type="EMBL" id="ERP31765.1"/>
    </source>
</evidence>
<evidence type="ECO:0000313" key="10">
    <source>
        <dbReference type="Proteomes" id="UP000017148"/>
    </source>
</evidence>
<evidence type="ECO:0000256" key="7">
    <source>
        <dbReference type="SAM" id="Phobius"/>
    </source>
</evidence>
<dbReference type="OrthoDB" id="9808602at2"/>
<dbReference type="eggNOG" id="COG2148">
    <property type="taxonomic scope" value="Bacteria"/>
</dbReference>
<feature type="transmembrane region" description="Helical" evidence="7">
    <location>
        <begin position="132"/>
        <end position="150"/>
    </location>
</feature>
<dbReference type="InterPro" id="IPR029063">
    <property type="entry name" value="SAM-dependent_MTases_sf"/>
</dbReference>
<dbReference type="STRING" id="1313304.CALK_1207"/>
<name>U7DBG2_9BACT</name>
<accession>U7DBG2</accession>
<dbReference type="InterPro" id="IPR017475">
    <property type="entry name" value="EPS_sugar_tfrase"/>
</dbReference>
<dbReference type="GO" id="GO:0016020">
    <property type="term" value="C:membrane"/>
    <property type="evidence" value="ECO:0007669"/>
    <property type="project" value="UniProtKB-SubCell"/>
</dbReference>
<dbReference type="Proteomes" id="UP000017148">
    <property type="component" value="Unassembled WGS sequence"/>
</dbReference>